<organism evidence="2 3">
    <name type="scientific">Ilyomonas limi</name>
    <dbReference type="NCBI Taxonomy" id="2575867"/>
    <lineage>
        <taxon>Bacteria</taxon>
        <taxon>Pseudomonadati</taxon>
        <taxon>Bacteroidota</taxon>
        <taxon>Chitinophagia</taxon>
        <taxon>Chitinophagales</taxon>
        <taxon>Chitinophagaceae</taxon>
        <taxon>Ilyomonas</taxon>
    </lineage>
</organism>
<name>A0A4U3KX68_9BACT</name>
<accession>A0A4U3KX68</accession>
<feature type="signal peptide" evidence="1">
    <location>
        <begin position="1"/>
        <end position="23"/>
    </location>
</feature>
<gene>
    <name evidence="2" type="ORF">FC093_14775</name>
</gene>
<dbReference type="OrthoDB" id="311329at2"/>
<protein>
    <submittedName>
        <fullName evidence="2">Uncharacterized protein</fullName>
    </submittedName>
</protein>
<evidence type="ECO:0000313" key="2">
    <source>
        <dbReference type="EMBL" id="TKK67148.1"/>
    </source>
</evidence>
<keyword evidence="3" id="KW-1185">Reference proteome</keyword>
<reference evidence="2 3" key="1">
    <citation type="submission" date="2019-05" db="EMBL/GenBank/DDBJ databases">
        <title>Panacibacter sp. strain 17mud1-8 Genome sequencing and assembly.</title>
        <authorList>
            <person name="Chhetri G."/>
        </authorList>
    </citation>
    <scope>NUCLEOTIDE SEQUENCE [LARGE SCALE GENOMIC DNA]</scope>
    <source>
        <strain evidence="2 3">17mud1-8</strain>
    </source>
</reference>
<evidence type="ECO:0000256" key="1">
    <source>
        <dbReference type="SAM" id="SignalP"/>
    </source>
</evidence>
<proteinExistence type="predicted"/>
<sequence>MKNHTIKTLFVAFTSFALTQVQAQAGNAIVKATQSGQTPATGLQDSLQRGAVTVPPTPVAEVPKPANSLNISVDMRIRSEFRHGYRNIPLKDTAPAFLVNQRTRLNVDFKTKRLDFYASIQDARVWGEQDPRASQGTTSGTTASPTTTFPIYLFEGYIEPHFNDKWSVRIGRQRLVYDNQRLFAENDWRLPGNSHDAIRFIYNNKINLNTELTFAFNQSAENTFTTTYAPNGFKNYKDLLVHYLNYKLSKSFILTTINTMDGYQSAYDYKTTYQRFTSGGRLEYQTYNWYLTAAAYYQYGKDSSGKKLAAYYIQPEIKYSSKNLAIRLGMEYLSGQDSTASKDNNFVPLYGVAHRFMGNLDLFTTFPGDVKSGGLINPYLFFQYQKNKWSIRLENHLFYSHTGFAFKGMPANNKYLGFENDWRINYKPTPVVDVEYGFCWAAVTNSMIEVKNSIKSKDDLSKYSKTPYWTYLSVRFTPVIGKFTF</sequence>
<evidence type="ECO:0000313" key="3">
    <source>
        <dbReference type="Proteomes" id="UP000305848"/>
    </source>
</evidence>
<dbReference type="Proteomes" id="UP000305848">
    <property type="component" value="Unassembled WGS sequence"/>
</dbReference>
<dbReference type="RefSeq" id="WP_137262578.1">
    <property type="nucleotide sequence ID" value="NZ_SZQL01000012.1"/>
</dbReference>
<keyword evidence="1" id="KW-0732">Signal</keyword>
<feature type="chain" id="PRO_5021004704" evidence="1">
    <location>
        <begin position="24"/>
        <end position="485"/>
    </location>
</feature>
<dbReference type="AlphaFoldDB" id="A0A4U3KX68"/>
<comment type="caution">
    <text evidence="2">The sequence shown here is derived from an EMBL/GenBank/DDBJ whole genome shotgun (WGS) entry which is preliminary data.</text>
</comment>
<dbReference type="EMBL" id="SZQL01000012">
    <property type="protein sequence ID" value="TKK67148.1"/>
    <property type="molecule type" value="Genomic_DNA"/>
</dbReference>